<evidence type="ECO:0000259" key="7">
    <source>
        <dbReference type="SMART" id="SM00732"/>
    </source>
</evidence>
<keyword evidence="2" id="KW-0690">Ribosome biogenesis</keyword>
<dbReference type="GO" id="GO:0000967">
    <property type="term" value="P:rRNA 5'-end processing"/>
    <property type="evidence" value="ECO:0007669"/>
    <property type="project" value="TreeGrafter"/>
</dbReference>
<dbReference type="GO" id="GO:0004518">
    <property type="term" value="F:nuclease activity"/>
    <property type="evidence" value="ECO:0007669"/>
    <property type="project" value="UniProtKB-KW"/>
</dbReference>
<keyword evidence="6" id="KW-1133">Transmembrane helix</keyword>
<evidence type="ECO:0000256" key="1">
    <source>
        <dbReference type="ARBA" id="ARBA00022490"/>
    </source>
</evidence>
<dbReference type="InterPro" id="IPR005227">
    <property type="entry name" value="YqgF"/>
</dbReference>
<dbReference type="SUPFAM" id="SSF53098">
    <property type="entry name" value="Ribonuclease H-like"/>
    <property type="match status" value="1"/>
</dbReference>
<feature type="region of interest" description="Disordered" evidence="5">
    <location>
        <begin position="395"/>
        <end position="428"/>
    </location>
</feature>
<evidence type="ECO:0000256" key="6">
    <source>
        <dbReference type="SAM" id="Phobius"/>
    </source>
</evidence>
<feature type="transmembrane region" description="Helical" evidence="6">
    <location>
        <begin position="43"/>
        <end position="67"/>
    </location>
</feature>
<sequence length="428" mass="45319">MAATSMSTAERRRGERRRRRRTRGDSDAEYYSSAASVPPVPELLLLLLSVVVLVAFVAVAAVGVATASPGGCSAPTFAVSAFAPRGGIPVLRDRRRRRRRAAASPSASSSSPTFGLSGVTSSDAAEGDREGAAAADQSISSSPSDPSSSSASLMMPFPSSASPMMSASASASSAVVDAVSSHVASSSSLLGIKSIGVDFGLARTGLAVTIGYSPHPLAIASGMNETALVGEVMRLAESEGATRAVVGLPLHKNGTESERSGLTRTFASKLAAGAYGHFGPRFRVDMWDERYSSKMAAAKAVAASRRRGGEDPGRMDLYGSLDADAACLILEHYYAEGGEDAETVRVPDDARDSAERAWEKRMEEREEARKMTQERRREGLDARRMAMERAARMEEAMAERGELGATNRNKKGKKKKKNRARTSLCFGI</sequence>
<evidence type="ECO:0000256" key="3">
    <source>
        <dbReference type="ARBA" id="ARBA00022722"/>
    </source>
</evidence>
<dbReference type="SMART" id="SM00732">
    <property type="entry name" value="YqgFc"/>
    <property type="match status" value="1"/>
</dbReference>
<dbReference type="InterPro" id="IPR037027">
    <property type="entry name" value="YqgF/RNaseH-like_dom_sf"/>
</dbReference>
<feature type="compositionally biased region" description="Basic residues" evidence="5">
    <location>
        <begin position="408"/>
        <end position="420"/>
    </location>
</feature>
<dbReference type="PANTHER" id="PTHR33317:SF4">
    <property type="entry name" value="POLYNUCLEOTIDYL TRANSFERASE, RIBONUCLEASE H-LIKE SUPERFAMILY PROTEIN"/>
    <property type="match status" value="1"/>
</dbReference>
<dbReference type="HAMAP" id="MF_00651">
    <property type="entry name" value="Nuclease_YqgF"/>
    <property type="match status" value="1"/>
</dbReference>
<evidence type="ECO:0000256" key="2">
    <source>
        <dbReference type="ARBA" id="ARBA00022517"/>
    </source>
</evidence>
<feature type="compositionally biased region" description="Low complexity" evidence="5">
    <location>
        <begin position="132"/>
        <end position="155"/>
    </location>
</feature>
<evidence type="ECO:0000256" key="5">
    <source>
        <dbReference type="SAM" id="MobiDB-lite"/>
    </source>
</evidence>
<feature type="region of interest" description="Disordered" evidence="5">
    <location>
        <begin position="1"/>
        <end position="32"/>
    </location>
</feature>
<dbReference type="Gene3D" id="3.30.420.140">
    <property type="entry name" value="YqgF/RNase H-like domain"/>
    <property type="match status" value="1"/>
</dbReference>
<dbReference type="InterPro" id="IPR006641">
    <property type="entry name" value="YqgF/RNaseH-like_dom"/>
</dbReference>
<dbReference type="CDD" id="cd16964">
    <property type="entry name" value="YqgF"/>
    <property type="match status" value="1"/>
</dbReference>
<dbReference type="Pfam" id="PF03652">
    <property type="entry name" value="RuvX"/>
    <property type="match status" value="1"/>
</dbReference>
<accession>A0A7S4J4M8</accession>
<evidence type="ECO:0000256" key="4">
    <source>
        <dbReference type="ARBA" id="ARBA00022801"/>
    </source>
</evidence>
<name>A0A7S4J4M8_9STRA</name>
<organism evidence="8">
    <name type="scientific">Odontella aurita</name>
    <dbReference type="NCBI Taxonomy" id="265563"/>
    <lineage>
        <taxon>Eukaryota</taxon>
        <taxon>Sar</taxon>
        <taxon>Stramenopiles</taxon>
        <taxon>Ochrophyta</taxon>
        <taxon>Bacillariophyta</taxon>
        <taxon>Mediophyceae</taxon>
        <taxon>Biddulphiophycidae</taxon>
        <taxon>Eupodiscales</taxon>
        <taxon>Odontellaceae</taxon>
        <taxon>Odontella</taxon>
    </lineage>
</organism>
<dbReference type="GO" id="GO:0016787">
    <property type="term" value="F:hydrolase activity"/>
    <property type="evidence" value="ECO:0007669"/>
    <property type="project" value="UniProtKB-KW"/>
</dbReference>
<gene>
    <name evidence="8" type="ORF">OAUR00152_LOCUS21437</name>
</gene>
<dbReference type="PANTHER" id="PTHR33317">
    <property type="entry name" value="POLYNUCLEOTIDYL TRANSFERASE, RIBONUCLEASE H-LIKE SUPERFAMILY PROTEIN"/>
    <property type="match status" value="1"/>
</dbReference>
<feature type="region of interest" description="Disordered" evidence="5">
    <location>
        <begin position="355"/>
        <end position="382"/>
    </location>
</feature>
<protein>
    <recommendedName>
        <fullName evidence="7">YqgF/RNase H-like domain-containing protein</fullName>
    </recommendedName>
</protein>
<keyword evidence="6" id="KW-0812">Transmembrane</keyword>
<dbReference type="AlphaFoldDB" id="A0A7S4J4M8"/>
<reference evidence="8" key="1">
    <citation type="submission" date="2021-01" db="EMBL/GenBank/DDBJ databases">
        <authorList>
            <person name="Corre E."/>
            <person name="Pelletier E."/>
            <person name="Niang G."/>
            <person name="Scheremetjew M."/>
            <person name="Finn R."/>
            <person name="Kale V."/>
            <person name="Holt S."/>
            <person name="Cochrane G."/>
            <person name="Meng A."/>
            <person name="Brown T."/>
            <person name="Cohen L."/>
        </authorList>
    </citation>
    <scope>NUCLEOTIDE SEQUENCE</scope>
    <source>
        <strain evidence="8">Isolate 1302-5</strain>
    </source>
</reference>
<keyword evidence="3" id="KW-0540">Nuclease</keyword>
<feature type="compositionally biased region" description="Low complexity" evidence="5">
    <location>
        <begin position="102"/>
        <end position="112"/>
    </location>
</feature>
<feature type="region of interest" description="Disordered" evidence="5">
    <location>
        <begin position="90"/>
        <end position="155"/>
    </location>
</feature>
<keyword evidence="6" id="KW-0472">Membrane</keyword>
<feature type="domain" description="YqgF/RNase H-like" evidence="7">
    <location>
        <begin position="192"/>
        <end position="296"/>
    </location>
</feature>
<dbReference type="EMBL" id="HBKQ01031508">
    <property type="protein sequence ID" value="CAE2251223.1"/>
    <property type="molecule type" value="Transcribed_RNA"/>
</dbReference>
<proteinExistence type="inferred from homology"/>
<keyword evidence="4" id="KW-0378">Hydrolase</keyword>
<keyword evidence="1" id="KW-0963">Cytoplasm</keyword>
<evidence type="ECO:0000313" key="8">
    <source>
        <dbReference type="EMBL" id="CAE2251223.1"/>
    </source>
</evidence>
<dbReference type="InterPro" id="IPR012337">
    <property type="entry name" value="RNaseH-like_sf"/>
</dbReference>